<proteinExistence type="predicted"/>
<feature type="transmembrane region" description="Helical" evidence="1">
    <location>
        <begin position="85"/>
        <end position="108"/>
    </location>
</feature>
<reference evidence="2 3" key="1">
    <citation type="journal article" date="2016" name="DNA Res.">
        <title>The complete genome sequencing of Prevotella intermedia strain OMA14 and a subsequent fine-scale, intra-species genomic comparison reveal an unusual amplification of conjugative and mobile transposons and identify a novel Prevotella-lineage-specific repeat.</title>
        <authorList>
            <person name="Naito M."/>
            <person name="Ogura Y."/>
            <person name="Itoh T."/>
            <person name="Shoji M."/>
            <person name="Okamoto M."/>
            <person name="Hayashi T."/>
            <person name="Nakayama K."/>
        </authorList>
    </citation>
    <scope>NUCLEOTIDE SEQUENCE [LARGE SCALE GENOMIC DNA]</scope>
    <source>
        <strain evidence="2 3">OMA14</strain>
    </source>
</reference>
<dbReference type="RefSeq" id="WP_096405631.1">
    <property type="nucleotide sequence ID" value="NZ_AP014597.1"/>
</dbReference>
<accession>A0A0S3UK41</accession>
<keyword evidence="1" id="KW-0812">Transmembrane</keyword>
<dbReference type="AlphaFoldDB" id="A0A0S3UK41"/>
<evidence type="ECO:0000313" key="2">
    <source>
        <dbReference type="EMBL" id="BAU17869.1"/>
    </source>
</evidence>
<organism evidence="2 3">
    <name type="scientific">Prevotella intermedia</name>
    <dbReference type="NCBI Taxonomy" id="28131"/>
    <lineage>
        <taxon>Bacteria</taxon>
        <taxon>Pseudomonadati</taxon>
        <taxon>Bacteroidota</taxon>
        <taxon>Bacteroidia</taxon>
        <taxon>Bacteroidales</taxon>
        <taxon>Prevotellaceae</taxon>
        <taxon>Prevotella</taxon>
    </lineage>
</organism>
<evidence type="ECO:0008006" key="4">
    <source>
        <dbReference type="Google" id="ProtNLM"/>
    </source>
</evidence>
<feature type="transmembrane region" description="Helical" evidence="1">
    <location>
        <begin position="5"/>
        <end position="25"/>
    </location>
</feature>
<keyword evidence="1" id="KW-0472">Membrane</keyword>
<name>A0A0S3UK41_PREIN</name>
<dbReference type="EMBL" id="AP014597">
    <property type="protein sequence ID" value="BAU17869.1"/>
    <property type="molecule type" value="Genomic_DNA"/>
</dbReference>
<protein>
    <recommendedName>
        <fullName evidence="4">Transporter</fullName>
    </recommendedName>
</protein>
<sequence length="112" mass="12372">MKRIIIITLIVLIANLLISLLVTAYSPLNLLFTSAAIVINGLLLALSFLGRAESTHRLSLGFIFAAVGALEFITGFFAPERWANNWWLIGVVTLTAIQCILLFLAIYYSKET</sequence>
<feature type="transmembrane region" description="Helical" evidence="1">
    <location>
        <begin position="31"/>
        <end position="49"/>
    </location>
</feature>
<dbReference type="Proteomes" id="UP000217431">
    <property type="component" value="Chromosome I"/>
</dbReference>
<gene>
    <name evidence="2" type="ORF">PIOMA14_I_1361</name>
</gene>
<evidence type="ECO:0000256" key="1">
    <source>
        <dbReference type="SAM" id="Phobius"/>
    </source>
</evidence>
<evidence type="ECO:0000313" key="3">
    <source>
        <dbReference type="Proteomes" id="UP000217431"/>
    </source>
</evidence>
<feature type="transmembrane region" description="Helical" evidence="1">
    <location>
        <begin position="61"/>
        <end position="79"/>
    </location>
</feature>
<keyword evidence="1" id="KW-1133">Transmembrane helix</keyword>